<evidence type="ECO:0000313" key="6">
    <source>
        <dbReference type="Proteomes" id="UP001431572"/>
    </source>
</evidence>
<evidence type="ECO:0000256" key="1">
    <source>
        <dbReference type="ARBA" id="ARBA00008791"/>
    </source>
</evidence>
<protein>
    <submittedName>
        <fullName evidence="3">Universal stress protein</fullName>
    </submittedName>
</protein>
<dbReference type="EMBL" id="CP128400">
    <property type="protein sequence ID" value="WJW68978.1"/>
    <property type="molecule type" value="Genomic_DNA"/>
</dbReference>
<proteinExistence type="inferred from homology"/>
<dbReference type="SUPFAM" id="SSF52402">
    <property type="entry name" value="Adenine nucleotide alpha hydrolases-like"/>
    <property type="match status" value="2"/>
</dbReference>
<dbReference type="InterPro" id="IPR014729">
    <property type="entry name" value="Rossmann-like_a/b/a_fold"/>
</dbReference>
<organism evidence="3 5">
    <name type="scientific">Candidatus Chlorohelix allophototropha</name>
    <dbReference type="NCBI Taxonomy" id="3003348"/>
    <lineage>
        <taxon>Bacteria</taxon>
        <taxon>Bacillati</taxon>
        <taxon>Chloroflexota</taxon>
        <taxon>Chloroflexia</taxon>
        <taxon>Candidatus Chloroheliales</taxon>
        <taxon>Candidatus Chloroheliaceae</taxon>
        <taxon>Candidatus Chlorohelix</taxon>
    </lineage>
</organism>
<reference evidence="4" key="2">
    <citation type="journal article" date="2024" name="Nature">
        <title>Anoxygenic phototroph of the Chloroflexota uses a type I reaction centre.</title>
        <authorList>
            <person name="Tsuji J.M."/>
            <person name="Shaw N.A."/>
            <person name="Nagashima S."/>
            <person name="Venkiteswaran J.J."/>
            <person name="Schiff S.L."/>
            <person name="Watanabe T."/>
            <person name="Fukui M."/>
            <person name="Hanada S."/>
            <person name="Tank M."/>
            <person name="Neufeld J.D."/>
        </authorList>
    </citation>
    <scope>NUCLEOTIDE SEQUENCE</scope>
    <source>
        <strain evidence="4">L227-S17</strain>
    </source>
</reference>
<sequence length="327" mass="35444">MYKKIAVTLDGSPLAEKALPYAVKLANLLNTELLLLRIADLPPLVSDNVDHELEAIESAEAYLKSVEKVISDSTKPLFIPAERLQPLVAYGKPELEISEIVPFEEADLLIMTTHGRKGLARLTQGSVSSKVLHQINIPVILIKPENLKEEIPLETLMSSLTSFDASEVNILMTVDGSPESESIVAPTVEFAKKVGAALYLFTVVLPPMPVEMGSVSTGYGFGDEAEKMQQQANEYIKKLQAKIAEQGVKVVSKVSLADPAAEIVQYAQEIQATMISMATHARGKLGQIVMGSVADEVMRESHLPVMLKHMPSNKETNAENSLAGATN</sequence>
<keyword evidence="6" id="KW-1185">Reference proteome</keyword>
<gene>
    <name evidence="3" type="ORF">HXX08_24600</name>
    <name evidence="4" type="ORF">OZ401_004605</name>
</gene>
<dbReference type="Gene3D" id="3.40.50.620">
    <property type="entry name" value="HUPs"/>
    <property type="match status" value="2"/>
</dbReference>
<dbReference type="InterPro" id="IPR006016">
    <property type="entry name" value="UspA"/>
</dbReference>
<dbReference type="CDD" id="cd00293">
    <property type="entry name" value="USP-like"/>
    <property type="match status" value="2"/>
</dbReference>
<dbReference type="Pfam" id="PF00582">
    <property type="entry name" value="Usp"/>
    <property type="match status" value="2"/>
</dbReference>
<dbReference type="EMBL" id="JACATZ010000003">
    <property type="protein sequence ID" value="NWJ49050.1"/>
    <property type="molecule type" value="Genomic_DNA"/>
</dbReference>
<dbReference type="AlphaFoldDB" id="A0A8T7MA74"/>
<comment type="similarity">
    <text evidence="1">Belongs to the universal stress protein A family.</text>
</comment>
<feature type="domain" description="UspA" evidence="2">
    <location>
        <begin position="169"/>
        <end position="307"/>
    </location>
</feature>
<dbReference type="Proteomes" id="UP000521676">
    <property type="component" value="Unassembled WGS sequence"/>
</dbReference>
<dbReference type="PANTHER" id="PTHR46268">
    <property type="entry name" value="STRESS RESPONSE PROTEIN NHAX"/>
    <property type="match status" value="1"/>
</dbReference>
<evidence type="ECO:0000313" key="4">
    <source>
        <dbReference type="EMBL" id="WJW68978.1"/>
    </source>
</evidence>
<accession>A0A8T7MA74</accession>
<dbReference type="PRINTS" id="PR01438">
    <property type="entry name" value="UNVRSLSTRESS"/>
</dbReference>
<reference evidence="3 5" key="1">
    <citation type="submission" date="2020-06" db="EMBL/GenBank/DDBJ databases">
        <title>Anoxygenic phototrophic Chloroflexota member uses a Type I reaction center.</title>
        <authorList>
            <person name="Tsuji J.M."/>
            <person name="Shaw N.A."/>
            <person name="Nagashima S."/>
            <person name="Venkiteswaran J."/>
            <person name="Schiff S.L."/>
            <person name="Hanada S."/>
            <person name="Tank M."/>
            <person name="Neufeld J.D."/>
        </authorList>
    </citation>
    <scope>NUCLEOTIDE SEQUENCE [LARGE SCALE GENOMIC DNA]</scope>
    <source>
        <strain evidence="3">L227-S17</strain>
    </source>
</reference>
<dbReference type="RefSeq" id="WP_341470881.1">
    <property type="nucleotide sequence ID" value="NZ_CP128400.1"/>
</dbReference>
<evidence type="ECO:0000313" key="5">
    <source>
        <dbReference type="Proteomes" id="UP000521676"/>
    </source>
</evidence>
<dbReference type="Proteomes" id="UP001431572">
    <property type="component" value="Chromosome 2"/>
</dbReference>
<evidence type="ECO:0000313" key="3">
    <source>
        <dbReference type="EMBL" id="NWJ49050.1"/>
    </source>
</evidence>
<evidence type="ECO:0000259" key="2">
    <source>
        <dbReference type="Pfam" id="PF00582"/>
    </source>
</evidence>
<dbReference type="PANTHER" id="PTHR46268:SF6">
    <property type="entry name" value="UNIVERSAL STRESS PROTEIN UP12"/>
    <property type="match status" value="1"/>
</dbReference>
<dbReference type="InterPro" id="IPR006015">
    <property type="entry name" value="Universal_stress_UspA"/>
</dbReference>
<feature type="domain" description="UspA" evidence="2">
    <location>
        <begin position="1"/>
        <end position="143"/>
    </location>
</feature>
<name>A0A8T7MA74_9CHLR</name>